<organism evidence="2 3">
    <name type="scientific">Desulfacinum hydrothermale DSM 13146</name>
    <dbReference type="NCBI Taxonomy" id="1121390"/>
    <lineage>
        <taxon>Bacteria</taxon>
        <taxon>Pseudomonadati</taxon>
        <taxon>Thermodesulfobacteriota</taxon>
        <taxon>Syntrophobacteria</taxon>
        <taxon>Syntrophobacterales</taxon>
        <taxon>Syntrophobacteraceae</taxon>
        <taxon>Desulfacinum</taxon>
    </lineage>
</organism>
<evidence type="ECO:0000313" key="2">
    <source>
        <dbReference type="EMBL" id="SMC23775.1"/>
    </source>
</evidence>
<dbReference type="Proteomes" id="UP000192783">
    <property type="component" value="Unassembled WGS sequence"/>
</dbReference>
<evidence type="ECO:0000256" key="1">
    <source>
        <dbReference type="SAM" id="MobiDB-lite"/>
    </source>
</evidence>
<dbReference type="RefSeq" id="WP_084057580.1">
    <property type="nucleotide sequence ID" value="NZ_FWXF01000008.1"/>
</dbReference>
<dbReference type="EMBL" id="FWXF01000008">
    <property type="protein sequence ID" value="SMC23775.1"/>
    <property type="molecule type" value="Genomic_DNA"/>
</dbReference>
<sequence>MKTIRITIRLSEEAHQIIMQVPPKIRSKMLSEIILRAKDRGCVDAIRQRESKELLRSIGLSLDDIRDLMGEERPSTPSPPSLPNGEPYVRQAPKEEPSDKPLQEKLDKLVDF</sequence>
<feature type="region of interest" description="Disordered" evidence="1">
    <location>
        <begin position="66"/>
        <end position="112"/>
    </location>
</feature>
<accession>A0A1W1XIH1</accession>
<name>A0A1W1XIH1_9BACT</name>
<dbReference type="AlphaFoldDB" id="A0A1W1XIH1"/>
<protein>
    <submittedName>
        <fullName evidence="2">Uncharacterized protein</fullName>
    </submittedName>
</protein>
<dbReference type="OrthoDB" id="9946428at2"/>
<evidence type="ECO:0000313" key="3">
    <source>
        <dbReference type="Proteomes" id="UP000192783"/>
    </source>
</evidence>
<gene>
    <name evidence="2" type="ORF">SAMN02746041_01845</name>
</gene>
<reference evidence="2 3" key="1">
    <citation type="submission" date="2017-04" db="EMBL/GenBank/DDBJ databases">
        <authorList>
            <person name="Afonso C.L."/>
            <person name="Miller P.J."/>
            <person name="Scott M.A."/>
            <person name="Spackman E."/>
            <person name="Goraichik I."/>
            <person name="Dimitrov K.M."/>
            <person name="Suarez D.L."/>
            <person name="Swayne D.E."/>
        </authorList>
    </citation>
    <scope>NUCLEOTIDE SEQUENCE [LARGE SCALE GENOMIC DNA]</scope>
    <source>
        <strain evidence="2 3">DSM 13146</strain>
    </source>
</reference>
<keyword evidence="3" id="KW-1185">Reference proteome</keyword>
<proteinExistence type="predicted"/>
<feature type="compositionally biased region" description="Basic and acidic residues" evidence="1">
    <location>
        <begin position="92"/>
        <end position="112"/>
    </location>
</feature>